<comment type="caution">
    <text evidence="2">The sequence shown here is derived from an EMBL/GenBank/DDBJ whole genome shotgun (WGS) entry which is preliminary data.</text>
</comment>
<accession>A0A177FGZ1</accession>
<dbReference type="Proteomes" id="UP000077002">
    <property type="component" value="Unassembled WGS sequence"/>
</dbReference>
<reference evidence="2 3" key="1">
    <citation type="submission" date="2016-03" db="EMBL/GenBank/DDBJ databases">
        <title>Draft genome sequence of the Fonsecaea monophora CBS 269.37.</title>
        <authorList>
            <person name="Bombassaro A."/>
            <person name="Vinicius W.A."/>
            <person name="De Hoog S."/>
            <person name="Sun J."/>
            <person name="Souza E.M."/>
            <person name="Raittz R.T."/>
            <person name="Costa F."/>
            <person name="Leao A.C."/>
            <person name="Tadra-Sfeir M.Z."/>
            <person name="Baura V."/>
            <person name="Balsanelli E."/>
            <person name="Pedrosa F.O."/>
            <person name="Moreno L.F."/>
            <person name="Steffens M.B."/>
            <person name="Xi L."/>
            <person name="Bocca A.L."/>
            <person name="Felipe M.S."/>
            <person name="Teixeira M."/>
            <person name="Telles Filho F.Q."/>
            <person name="Azevedo C.M."/>
            <person name="Gomes R."/>
            <person name="Vicente V.A."/>
        </authorList>
    </citation>
    <scope>NUCLEOTIDE SEQUENCE [LARGE SCALE GENOMIC DNA]</scope>
    <source>
        <strain evidence="2 3">CBS 269.37</strain>
    </source>
</reference>
<feature type="region of interest" description="Disordered" evidence="1">
    <location>
        <begin position="95"/>
        <end position="228"/>
    </location>
</feature>
<feature type="compositionally biased region" description="Polar residues" evidence="1">
    <location>
        <begin position="129"/>
        <end position="138"/>
    </location>
</feature>
<sequence>MPARKPKLPQYPRPVSPVSAEDIPICDDTIVYYDPANDARGEGEQRAAKRRRIESHATAYLRGQPIFIMTAQLRGPFDSGWKNPWAEKTIDKAKEAVTSQQRLTSLARVTKPAHRKKQDPSVSKADYSPRTSAETSKPATEKTKNKPAAGGRSPVRKNKQGENGVGQHLQENDLPTENNRSEDWLKRNAAYRRPDNNEQSLPPPSPSEGKARRRENPRPSLGLPVPTDGIVRIAGHKGLLSCSTSALRRSEDFKSNLSSPLNATTPQHRPRARNCNTSPPRQKYPETQHPAVEQADASEFRAEYAILKSQQRTEHTTSFVTKPFTRHAGAQDGAHGIIDSGGLKPSLGLPPPTNKTEERLKSAEDVISRINDTAGTVPDAHDTYPASPFEPGPLSLARERTKSSISTDLPSAQVPPLPVLASLPSNLSSHSQAPQEVLDHRSPRTIGIEDLGNAAIAEISAAEGTNSGADAGLDAESISATERQKPVPGDHQQSPMEVDELETSRLLTDRVSDVPLSTKRVGRGKQTSSSPGITKPGPPKSRRRLAFATDDTPSGSSRGTIKSALKVAKPTVMIQDTMAFNKTASPHGEEHCPATNDSSSPKFLRASAPKSILKSSPQSSTIAPVHSNISSSSSNKQDAQRQQLLALVENDDNFDLDAAIDELGSFLGSWAAEREAFLSAPTTTARG</sequence>
<evidence type="ECO:0000256" key="1">
    <source>
        <dbReference type="SAM" id="MobiDB-lite"/>
    </source>
</evidence>
<organism evidence="2 3">
    <name type="scientific">Fonsecaea monophora</name>
    <dbReference type="NCBI Taxonomy" id="254056"/>
    <lineage>
        <taxon>Eukaryota</taxon>
        <taxon>Fungi</taxon>
        <taxon>Dikarya</taxon>
        <taxon>Ascomycota</taxon>
        <taxon>Pezizomycotina</taxon>
        <taxon>Eurotiomycetes</taxon>
        <taxon>Chaetothyriomycetidae</taxon>
        <taxon>Chaetothyriales</taxon>
        <taxon>Herpotrichiellaceae</taxon>
        <taxon>Fonsecaea</taxon>
    </lineage>
</organism>
<feature type="compositionally biased region" description="Polar residues" evidence="1">
    <location>
        <begin position="255"/>
        <end position="267"/>
    </location>
</feature>
<dbReference type="EMBL" id="LVKK01000013">
    <property type="protein sequence ID" value="OAG42966.1"/>
    <property type="molecule type" value="Genomic_DNA"/>
</dbReference>
<feature type="compositionally biased region" description="Basic and acidic residues" evidence="1">
    <location>
        <begin position="179"/>
        <end position="196"/>
    </location>
</feature>
<dbReference type="GeneID" id="34598090"/>
<feature type="region of interest" description="Disordered" evidence="1">
    <location>
        <begin position="480"/>
        <end position="559"/>
    </location>
</feature>
<feature type="region of interest" description="Disordered" evidence="1">
    <location>
        <begin position="1"/>
        <end position="20"/>
    </location>
</feature>
<feature type="region of interest" description="Disordered" evidence="1">
    <location>
        <begin position="583"/>
        <end position="641"/>
    </location>
</feature>
<dbReference type="RefSeq" id="XP_022514918.1">
    <property type="nucleotide sequence ID" value="XM_022652893.1"/>
</dbReference>
<protein>
    <submittedName>
        <fullName evidence="2">Uncharacterized protein</fullName>
    </submittedName>
</protein>
<proteinExistence type="predicted"/>
<dbReference type="AlphaFoldDB" id="A0A177FGZ1"/>
<name>A0A177FGZ1_9EURO</name>
<feature type="region of interest" description="Disordered" evidence="1">
    <location>
        <begin position="251"/>
        <end position="292"/>
    </location>
</feature>
<evidence type="ECO:0000313" key="3">
    <source>
        <dbReference type="Proteomes" id="UP000077002"/>
    </source>
</evidence>
<keyword evidence="3" id="KW-1185">Reference proteome</keyword>
<dbReference type="OrthoDB" id="5419922at2759"/>
<feature type="compositionally biased region" description="Polar residues" evidence="1">
    <location>
        <begin position="613"/>
        <end position="622"/>
    </location>
</feature>
<gene>
    <name evidence="2" type="ORF">AYO21_02917</name>
</gene>
<evidence type="ECO:0000313" key="2">
    <source>
        <dbReference type="EMBL" id="OAG42966.1"/>
    </source>
</evidence>